<dbReference type="GO" id="GO:0016740">
    <property type="term" value="F:transferase activity"/>
    <property type="evidence" value="ECO:0007669"/>
    <property type="project" value="UniProtKB-KW"/>
</dbReference>
<keyword evidence="2" id="KW-1185">Reference proteome</keyword>
<dbReference type="InterPro" id="IPR011697">
    <property type="entry name" value="Peptidase_C26"/>
</dbReference>
<dbReference type="PANTHER" id="PTHR43235">
    <property type="entry name" value="GLUTAMINE AMIDOTRANSFERASE PB2B2.05-RELATED"/>
    <property type="match status" value="1"/>
</dbReference>
<sequence>MKPIIGVTNLIDTAKNSYWMLPEYLEMIEDLGGIPLILPVLSDKEDIAQILSQIDGVLLTGGQDIQPSLYRELQLECCGETSLERDECECELIKQAIAKDMPILGICRGVQILNTIHGGTLYQDLATQYHTYVNHHMSAPYNRYVHKVRLDHYLRYLLGEDEIAVNSYHHQAVKDLGKGLEVNATAEDDLIEAIALPSKRFVVGVQWHPEFLYDQDEANHHLVHAFIAKCKK</sequence>
<dbReference type="PROSITE" id="PS51273">
    <property type="entry name" value="GATASE_TYPE_1"/>
    <property type="match status" value="1"/>
</dbReference>
<dbReference type="GO" id="GO:0016811">
    <property type="term" value="F:hydrolase activity, acting on carbon-nitrogen (but not peptide) bonds, in linear amides"/>
    <property type="evidence" value="ECO:0007669"/>
    <property type="project" value="InterPro"/>
</dbReference>
<reference evidence="1 2" key="1">
    <citation type="submission" date="2018-11" db="EMBL/GenBank/DDBJ databases">
        <title>Novel Erysipelotrichaceae bacterium isolated from small intestine of a swine.</title>
        <authorList>
            <person name="Kim J.S."/>
            <person name="Choe H."/>
            <person name="Lee Y.R."/>
            <person name="Kim K.M."/>
            <person name="Park D.S."/>
        </authorList>
    </citation>
    <scope>NUCLEOTIDE SEQUENCE [LARGE SCALE GENOMIC DNA]</scope>
    <source>
        <strain evidence="1 2">SG0102</strain>
    </source>
</reference>
<dbReference type="InParanoid" id="A0A3G9JZ30"/>
<gene>
    <name evidence="1" type="ORF">SG0102_29980</name>
</gene>
<dbReference type="AlphaFoldDB" id="A0A3G9JZ30"/>
<evidence type="ECO:0000313" key="2">
    <source>
        <dbReference type="Proteomes" id="UP000268059"/>
    </source>
</evidence>
<dbReference type="OrthoDB" id="9813383at2"/>
<accession>A0A3G9JZ30</accession>
<dbReference type="InterPro" id="IPR044668">
    <property type="entry name" value="PuuD-like"/>
</dbReference>
<dbReference type="Proteomes" id="UP000268059">
    <property type="component" value="Chromosome"/>
</dbReference>
<name>A0A3G9JZ30_9FIRM</name>
<dbReference type="Pfam" id="PF07722">
    <property type="entry name" value="Peptidase_C26"/>
    <property type="match status" value="1"/>
</dbReference>
<dbReference type="GO" id="GO:0005829">
    <property type="term" value="C:cytosol"/>
    <property type="evidence" value="ECO:0007669"/>
    <property type="project" value="TreeGrafter"/>
</dbReference>
<dbReference type="EMBL" id="AP019309">
    <property type="protein sequence ID" value="BBH28064.1"/>
    <property type="molecule type" value="Genomic_DNA"/>
</dbReference>
<dbReference type="SUPFAM" id="SSF52317">
    <property type="entry name" value="Class I glutamine amidotransferase-like"/>
    <property type="match status" value="1"/>
</dbReference>
<proteinExistence type="predicted"/>
<dbReference type="InterPro" id="IPR029062">
    <property type="entry name" value="Class_I_gatase-like"/>
</dbReference>
<dbReference type="KEGG" id="ebm:SG0102_29980"/>
<protein>
    <submittedName>
        <fullName evidence="1">Amidotransferase</fullName>
    </submittedName>
</protein>
<dbReference type="CDD" id="cd01745">
    <property type="entry name" value="GATase1_2"/>
    <property type="match status" value="1"/>
</dbReference>
<evidence type="ECO:0000313" key="1">
    <source>
        <dbReference type="EMBL" id="BBH28064.1"/>
    </source>
</evidence>
<dbReference type="Gene3D" id="3.40.50.880">
    <property type="match status" value="1"/>
</dbReference>
<dbReference type="PANTHER" id="PTHR43235:SF1">
    <property type="entry name" value="GLUTAMINE AMIDOTRANSFERASE PB2B2.05-RELATED"/>
    <property type="match status" value="1"/>
</dbReference>
<organism evidence="1 2">
    <name type="scientific">Intestinibaculum porci</name>
    <dbReference type="NCBI Taxonomy" id="2487118"/>
    <lineage>
        <taxon>Bacteria</taxon>
        <taxon>Bacillati</taxon>
        <taxon>Bacillota</taxon>
        <taxon>Erysipelotrichia</taxon>
        <taxon>Erysipelotrichales</taxon>
        <taxon>Erysipelotrichaceae</taxon>
        <taxon>Intestinibaculum</taxon>
    </lineage>
</organism>
<dbReference type="RefSeq" id="WP_125120734.1">
    <property type="nucleotide sequence ID" value="NZ_AP019309.1"/>
</dbReference>
<keyword evidence="1" id="KW-0808">Transferase</keyword>